<reference evidence="2 3" key="1">
    <citation type="submission" date="2022-04" db="EMBL/GenBank/DDBJ databases">
        <title>Diverse halophilic archaea isolated from saline environments.</title>
        <authorList>
            <person name="Cui H.-L."/>
        </authorList>
    </citation>
    <scope>NUCLEOTIDE SEQUENCE [LARGE SCALE GENOMIC DNA]</scope>
    <source>
        <strain evidence="2 3">XZYJT49</strain>
    </source>
</reference>
<evidence type="ECO:0000313" key="2">
    <source>
        <dbReference type="EMBL" id="UPV75470.1"/>
    </source>
</evidence>
<name>A0A8U0HWL3_9EURY</name>
<dbReference type="Pfam" id="PF03819">
    <property type="entry name" value="MazG"/>
    <property type="match status" value="1"/>
</dbReference>
<evidence type="ECO:0000259" key="1">
    <source>
        <dbReference type="Pfam" id="PF03819"/>
    </source>
</evidence>
<dbReference type="AlphaFoldDB" id="A0A8U0HWL3"/>
<sequence length="101" mass="10832">MNAQETVAEFLAEHELDSEPAYRILDLASEVGELAKDVNDSTDYGAEPEEVDVKTDELGDALFSLLAVAESLDVDAEEALDEALAKYRARIEATGDPGSGE</sequence>
<protein>
    <submittedName>
        <fullName evidence="2">Nucleotide pyrophosphohydrolase</fullName>
    </submittedName>
</protein>
<keyword evidence="3" id="KW-1185">Reference proteome</keyword>
<dbReference type="InterPro" id="IPR004518">
    <property type="entry name" value="MazG-like_dom"/>
</dbReference>
<dbReference type="SUPFAM" id="SSF101386">
    <property type="entry name" value="all-alpha NTP pyrophosphatases"/>
    <property type="match status" value="1"/>
</dbReference>
<dbReference type="KEGG" id="halx:M0R89_05225"/>
<evidence type="ECO:0000313" key="3">
    <source>
        <dbReference type="Proteomes" id="UP000830729"/>
    </source>
</evidence>
<feature type="domain" description="NTP pyrophosphohydrolase MazG-like" evidence="1">
    <location>
        <begin position="26"/>
        <end position="90"/>
    </location>
</feature>
<dbReference type="GeneID" id="72184578"/>
<dbReference type="Gene3D" id="1.10.287.1080">
    <property type="entry name" value="MazG-like"/>
    <property type="match status" value="1"/>
</dbReference>
<dbReference type="Proteomes" id="UP000830729">
    <property type="component" value="Chromosome"/>
</dbReference>
<dbReference type="RefSeq" id="WP_248651510.1">
    <property type="nucleotide sequence ID" value="NZ_CP096659.1"/>
</dbReference>
<dbReference type="EMBL" id="CP096659">
    <property type="protein sequence ID" value="UPV75470.1"/>
    <property type="molecule type" value="Genomic_DNA"/>
</dbReference>
<dbReference type="CDD" id="cd11523">
    <property type="entry name" value="NTP-PPase"/>
    <property type="match status" value="1"/>
</dbReference>
<accession>A0A8U0HWL3</accession>
<proteinExistence type="predicted"/>
<gene>
    <name evidence="2" type="ORF">M0R89_05225</name>
</gene>
<organism evidence="2 3">
    <name type="scientific">Halorussus limi</name>
    <dbReference type="NCBI Taxonomy" id="2938695"/>
    <lineage>
        <taxon>Archaea</taxon>
        <taxon>Methanobacteriati</taxon>
        <taxon>Methanobacteriota</taxon>
        <taxon>Stenosarchaea group</taxon>
        <taxon>Halobacteria</taxon>
        <taxon>Halobacteriales</taxon>
        <taxon>Haladaptataceae</taxon>
        <taxon>Halorussus</taxon>
    </lineage>
</organism>